<proteinExistence type="predicted"/>
<protein>
    <submittedName>
        <fullName evidence="2">7TM GPCR serpentine receptor class x (Srx) domain-containing protein</fullName>
    </submittedName>
</protein>
<reference evidence="2" key="1">
    <citation type="submission" date="2022-11" db="UniProtKB">
        <authorList>
            <consortium name="WormBaseParasite"/>
        </authorList>
    </citation>
    <scope>IDENTIFICATION</scope>
</reference>
<accession>A0AC34Q0A2</accession>
<evidence type="ECO:0000313" key="2">
    <source>
        <dbReference type="WBParaSite" id="JU765_v2.g11630.t1"/>
    </source>
</evidence>
<organism evidence="1 2">
    <name type="scientific">Panagrolaimus sp. JU765</name>
    <dbReference type="NCBI Taxonomy" id="591449"/>
    <lineage>
        <taxon>Eukaryota</taxon>
        <taxon>Metazoa</taxon>
        <taxon>Ecdysozoa</taxon>
        <taxon>Nematoda</taxon>
        <taxon>Chromadorea</taxon>
        <taxon>Rhabditida</taxon>
        <taxon>Tylenchina</taxon>
        <taxon>Panagrolaimomorpha</taxon>
        <taxon>Panagrolaimoidea</taxon>
        <taxon>Panagrolaimidae</taxon>
        <taxon>Panagrolaimus</taxon>
    </lineage>
</organism>
<dbReference type="Proteomes" id="UP000887576">
    <property type="component" value="Unplaced"/>
</dbReference>
<evidence type="ECO:0000313" key="1">
    <source>
        <dbReference type="Proteomes" id="UP000887576"/>
    </source>
</evidence>
<dbReference type="WBParaSite" id="JU765_v2.g11630.t1">
    <property type="protein sequence ID" value="JU765_v2.g11630.t1"/>
    <property type="gene ID" value="JU765_v2.g11630"/>
</dbReference>
<sequence length="89" mass="9547">MESSTIFVSTERSGGDGHEMPVPITRYWTAILMLIVASVGLIANGIAIRFIRKTPILQNCFGLLLISQALSGGGILVGFLLWAVPMTIT</sequence>
<name>A0AC34Q0A2_9BILA</name>